<reference evidence="11 12" key="1">
    <citation type="submission" date="2017-12" db="EMBL/GenBank/DDBJ databases">
        <authorList>
            <person name="Hurst M.R.H."/>
        </authorList>
    </citation>
    <scope>NUCLEOTIDE SEQUENCE [LARGE SCALE GENOMIC DNA]</scope>
    <source>
        <strain evidence="11 12">SY-3-19</strain>
    </source>
</reference>
<protein>
    <submittedName>
        <fullName evidence="11">Tetracycline resistance MFS efflux pump</fullName>
    </submittedName>
</protein>
<dbReference type="InterPro" id="IPR036259">
    <property type="entry name" value="MFS_trans_sf"/>
</dbReference>
<dbReference type="PANTHER" id="PTHR23504:SF15">
    <property type="entry name" value="MAJOR FACILITATOR SUPERFAMILY (MFS) PROFILE DOMAIN-CONTAINING PROTEIN"/>
    <property type="match status" value="1"/>
</dbReference>
<evidence type="ECO:0000313" key="11">
    <source>
        <dbReference type="EMBL" id="PQA88992.1"/>
    </source>
</evidence>
<sequence length="441" mass="47709">MARPAGKSAIFFIFITILLNMIGFGVIMPVMPQLIMEVTGEGVAHAAKWGGYLSVVYAIMQFFMMPVIGGLSDRFGRRPVLLISLAAYSFDFLIMAIAPTIGMILVARMLAGAFAATFSTANAYIADVTPPEKRASNFGLIGAAFGVGFIIGPGIGGFLGEHFGPRAPFYFVAATGAVNFVFGFFAMPETLKPENRRAFDWRRANALGNFKQFAQYPIMLPIAAVLFFAQLAHWTYPSIWSYYAIEKFSWSEAMIGASLMYMGLTAGLVQGGLTRVAIPKLGERKAAIIGMSATAIGYLCFALANHGWMIFAILTFTAIGGLAQPSLQGIMSRTIPPNAQGELQGAIAALNSLTMVFSPWIMTQLFSAFSSPGEPFTLFSVTILPDGAPFYFPGAPLVFAFILEILALTLLFQAFKRIQRPRKEEGEEEETPPAEQPAAPV</sequence>
<dbReference type="GO" id="GO:0016020">
    <property type="term" value="C:membrane"/>
    <property type="evidence" value="ECO:0007669"/>
    <property type="project" value="UniProtKB-SubCell"/>
</dbReference>
<dbReference type="PROSITE" id="PS50850">
    <property type="entry name" value="MFS"/>
    <property type="match status" value="1"/>
</dbReference>
<dbReference type="InterPro" id="IPR005829">
    <property type="entry name" value="Sugar_transporter_CS"/>
</dbReference>
<evidence type="ECO:0000256" key="4">
    <source>
        <dbReference type="ARBA" id="ARBA00022448"/>
    </source>
</evidence>
<gene>
    <name evidence="11" type="ORF">CW354_03315</name>
</gene>
<keyword evidence="7 9" id="KW-0472">Membrane</keyword>
<feature type="region of interest" description="Disordered" evidence="8">
    <location>
        <begin position="421"/>
        <end position="441"/>
    </location>
</feature>
<evidence type="ECO:0000313" key="12">
    <source>
        <dbReference type="Proteomes" id="UP000239504"/>
    </source>
</evidence>
<feature type="transmembrane region" description="Helical" evidence="9">
    <location>
        <begin position="137"/>
        <end position="155"/>
    </location>
</feature>
<keyword evidence="5 9" id="KW-0812">Transmembrane</keyword>
<feature type="transmembrane region" description="Helical" evidence="9">
    <location>
        <begin position="80"/>
        <end position="98"/>
    </location>
</feature>
<dbReference type="InterPro" id="IPR020846">
    <property type="entry name" value="MFS_dom"/>
</dbReference>
<evidence type="ECO:0000256" key="6">
    <source>
        <dbReference type="ARBA" id="ARBA00022989"/>
    </source>
</evidence>
<organism evidence="11 12">
    <name type="scientific">Hyphococcus luteus</name>
    <dbReference type="NCBI Taxonomy" id="2058213"/>
    <lineage>
        <taxon>Bacteria</taxon>
        <taxon>Pseudomonadati</taxon>
        <taxon>Pseudomonadota</taxon>
        <taxon>Alphaproteobacteria</taxon>
        <taxon>Parvularculales</taxon>
        <taxon>Parvularculaceae</taxon>
        <taxon>Hyphococcus</taxon>
    </lineage>
</organism>
<comment type="caution">
    <text evidence="11">The sequence shown here is derived from an EMBL/GenBank/DDBJ whole genome shotgun (WGS) entry which is preliminary data.</text>
</comment>
<evidence type="ECO:0000256" key="8">
    <source>
        <dbReference type="SAM" id="MobiDB-lite"/>
    </source>
</evidence>
<dbReference type="OrthoDB" id="9764259at2"/>
<evidence type="ECO:0000256" key="9">
    <source>
        <dbReference type="SAM" id="Phobius"/>
    </source>
</evidence>
<keyword evidence="6 9" id="KW-1133">Transmembrane helix</keyword>
<evidence type="ECO:0000256" key="2">
    <source>
        <dbReference type="ARBA" id="ARBA00004141"/>
    </source>
</evidence>
<dbReference type="PROSITE" id="PS00216">
    <property type="entry name" value="SUGAR_TRANSPORT_1"/>
    <property type="match status" value="1"/>
</dbReference>
<name>A0A2S7K918_9PROT</name>
<dbReference type="Pfam" id="PF07690">
    <property type="entry name" value="MFS_1"/>
    <property type="match status" value="1"/>
</dbReference>
<feature type="transmembrane region" description="Helical" evidence="9">
    <location>
        <begin position="310"/>
        <end position="327"/>
    </location>
</feature>
<feature type="transmembrane region" description="Helical" evidence="9">
    <location>
        <begin position="286"/>
        <end position="304"/>
    </location>
</feature>
<evidence type="ECO:0000256" key="1">
    <source>
        <dbReference type="ARBA" id="ARBA00003279"/>
    </source>
</evidence>
<dbReference type="InterPro" id="IPR011701">
    <property type="entry name" value="MFS"/>
</dbReference>
<proteinExistence type="inferred from homology"/>
<comment type="subcellular location">
    <subcellularLocation>
        <location evidence="2">Membrane</location>
        <topology evidence="2">Multi-pass membrane protein</topology>
    </subcellularLocation>
</comment>
<feature type="transmembrane region" description="Helical" evidence="9">
    <location>
        <begin position="167"/>
        <end position="187"/>
    </location>
</feature>
<evidence type="ECO:0000259" key="10">
    <source>
        <dbReference type="PROSITE" id="PS50850"/>
    </source>
</evidence>
<dbReference type="SUPFAM" id="SSF103473">
    <property type="entry name" value="MFS general substrate transporter"/>
    <property type="match status" value="1"/>
</dbReference>
<keyword evidence="12" id="KW-1185">Reference proteome</keyword>
<keyword evidence="4" id="KW-0813">Transport</keyword>
<dbReference type="GO" id="GO:0022857">
    <property type="term" value="F:transmembrane transporter activity"/>
    <property type="evidence" value="ECO:0007669"/>
    <property type="project" value="InterPro"/>
</dbReference>
<evidence type="ECO:0000256" key="3">
    <source>
        <dbReference type="ARBA" id="ARBA00007520"/>
    </source>
</evidence>
<feature type="transmembrane region" description="Helical" evidence="9">
    <location>
        <begin position="390"/>
        <end position="412"/>
    </location>
</feature>
<feature type="domain" description="Major facilitator superfamily (MFS) profile" evidence="10">
    <location>
        <begin position="9"/>
        <end position="421"/>
    </location>
</feature>
<dbReference type="RefSeq" id="WP_104828630.1">
    <property type="nucleotide sequence ID" value="NZ_PJCH01000003.1"/>
</dbReference>
<dbReference type="PRINTS" id="PR01035">
    <property type="entry name" value="TCRTETA"/>
</dbReference>
<evidence type="ECO:0000256" key="5">
    <source>
        <dbReference type="ARBA" id="ARBA00022692"/>
    </source>
</evidence>
<comment type="similarity">
    <text evidence="3">Belongs to the major facilitator superfamily. TCR/Tet family.</text>
</comment>
<dbReference type="PANTHER" id="PTHR23504">
    <property type="entry name" value="MAJOR FACILITATOR SUPERFAMILY DOMAIN-CONTAINING PROTEIN 10"/>
    <property type="match status" value="1"/>
</dbReference>
<dbReference type="EMBL" id="PJCH01000003">
    <property type="protein sequence ID" value="PQA88992.1"/>
    <property type="molecule type" value="Genomic_DNA"/>
</dbReference>
<accession>A0A2S7K918</accession>
<feature type="transmembrane region" description="Helical" evidence="9">
    <location>
        <begin position="213"/>
        <end position="233"/>
    </location>
</feature>
<dbReference type="Gene3D" id="1.20.1250.20">
    <property type="entry name" value="MFS general substrate transporter like domains"/>
    <property type="match status" value="1"/>
</dbReference>
<comment type="function">
    <text evidence="1">Resistance to tetracycline by an active tetracycline efflux. This is an energy-dependent process that decreases the accumulation of the antibiotic in whole cells. This protein functions as a metal-tetracycline/H(+) antiporter.</text>
</comment>
<feature type="transmembrane region" description="Helical" evidence="9">
    <location>
        <begin position="253"/>
        <end position="274"/>
    </location>
</feature>
<dbReference type="InterPro" id="IPR001958">
    <property type="entry name" value="Tet-R_TetA/multi-R_MdtG-like"/>
</dbReference>
<feature type="transmembrane region" description="Helical" evidence="9">
    <location>
        <begin position="9"/>
        <end position="29"/>
    </location>
</feature>
<dbReference type="AlphaFoldDB" id="A0A2S7K918"/>
<feature type="transmembrane region" description="Helical" evidence="9">
    <location>
        <begin position="49"/>
        <end position="68"/>
    </location>
</feature>
<dbReference type="CDD" id="cd17388">
    <property type="entry name" value="MFS_TetA"/>
    <property type="match status" value="1"/>
</dbReference>
<feature type="transmembrane region" description="Helical" evidence="9">
    <location>
        <begin position="348"/>
        <end position="370"/>
    </location>
</feature>
<dbReference type="Proteomes" id="UP000239504">
    <property type="component" value="Unassembled WGS sequence"/>
</dbReference>
<feature type="transmembrane region" description="Helical" evidence="9">
    <location>
        <begin position="104"/>
        <end position="125"/>
    </location>
</feature>
<evidence type="ECO:0000256" key="7">
    <source>
        <dbReference type="ARBA" id="ARBA00023136"/>
    </source>
</evidence>